<dbReference type="SMART" id="SM00267">
    <property type="entry name" value="GGDEF"/>
    <property type="match status" value="1"/>
</dbReference>
<dbReference type="GO" id="GO:0043709">
    <property type="term" value="P:cell adhesion involved in single-species biofilm formation"/>
    <property type="evidence" value="ECO:0007669"/>
    <property type="project" value="TreeGrafter"/>
</dbReference>
<accession>U5MTU5</accession>
<dbReference type="EC" id="2.7.7.65" evidence="2"/>
<evidence type="ECO:0000313" key="3">
    <source>
        <dbReference type="Proteomes" id="UP000017118"/>
    </source>
</evidence>
<organism evidence="2 3">
    <name type="scientific">Clostridium saccharobutylicum DSM 13864</name>
    <dbReference type="NCBI Taxonomy" id="1345695"/>
    <lineage>
        <taxon>Bacteria</taxon>
        <taxon>Bacillati</taxon>
        <taxon>Bacillota</taxon>
        <taxon>Clostridia</taxon>
        <taxon>Eubacteriales</taxon>
        <taxon>Clostridiaceae</taxon>
        <taxon>Clostridium</taxon>
    </lineage>
</organism>
<protein>
    <submittedName>
        <fullName evidence="2">Response regulator PleD</fullName>
        <ecNumber evidence="2">2.7.7.65</ecNumber>
    </submittedName>
</protein>
<dbReference type="RefSeq" id="WP_022747361.1">
    <property type="nucleotide sequence ID" value="NC_022571.1"/>
</dbReference>
<dbReference type="HOGENOM" id="CLU_000445_11_4_9"/>
<dbReference type="PROSITE" id="PS50887">
    <property type="entry name" value="GGDEF"/>
    <property type="match status" value="1"/>
</dbReference>
<dbReference type="NCBIfam" id="TIGR00254">
    <property type="entry name" value="GGDEF"/>
    <property type="match status" value="1"/>
</dbReference>
<dbReference type="GO" id="GO:0005886">
    <property type="term" value="C:plasma membrane"/>
    <property type="evidence" value="ECO:0007669"/>
    <property type="project" value="TreeGrafter"/>
</dbReference>
<dbReference type="CDD" id="cd01949">
    <property type="entry name" value="GGDEF"/>
    <property type="match status" value="1"/>
</dbReference>
<dbReference type="AlphaFoldDB" id="U5MTU5"/>
<dbReference type="KEGG" id="csb:CLSA_c32530"/>
<dbReference type="OrthoDB" id="9805474at2"/>
<dbReference type="EMBL" id="CP006721">
    <property type="protein sequence ID" value="AGX44219.1"/>
    <property type="molecule type" value="Genomic_DNA"/>
</dbReference>
<evidence type="ECO:0000259" key="1">
    <source>
        <dbReference type="PROSITE" id="PS50887"/>
    </source>
</evidence>
<dbReference type="FunFam" id="3.30.70.270:FF:000001">
    <property type="entry name" value="Diguanylate cyclase domain protein"/>
    <property type="match status" value="1"/>
</dbReference>
<gene>
    <name evidence="2" type="primary">pleD</name>
    <name evidence="2" type="ORF">CLSA_c32530</name>
</gene>
<dbReference type="PANTHER" id="PTHR45138">
    <property type="entry name" value="REGULATORY COMPONENTS OF SENSORY TRANSDUCTION SYSTEM"/>
    <property type="match status" value="1"/>
</dbReference>
<reference evidence="2 3" key="1">
    <citation type="journal article" date="2013" name="Genome Announc.">
        <title>Complete Genome Sequence of the Solvent Producer Clostridium saccharobutylicum NCP262 (DSM 13864).</title>
        <authorList>
            <person name="Poehlein A."/>
            <person name="Hartwich K."/>
            <person name="Krabben P."/>
            <person name="Ehrenreich A."/>
            <person name="Liebl W."/>
            <person name="Durre P."/>
            <person name="Gottschalk G."/>
            <person name="Daniel R."/>
        </authorList>
    </citation>
    <scope>NUCLEOTIDE SEQUENCE [LARGE SCALE GENOMIC DNA]</scope>
    <source>
        <strain evidence="2">DSM 13864</strain>
    </source>
</reference>
<dbReference type="InterPro" id="IPR050469">
    <property type="entry name" value="Diguanylate_Cyclase"/>
</dbReference>
<dbReference type="Gene3D" id="3.30.70.270">
    <property type="match status" value="1"/>
</dbReference>
<dbReference type="InterPro" id="IPR000160">
    <property type="entry name" value="GGDEF_dom"/>
</dbReference>
<sequence length="294" mass="34324">MNRDFKDIPTEYLAKIFDTVRIIDFKNNRVVIENVKNINSSVDKNCYSILCKDSICKNCIASRAYYENETVTKLENSNDKVFLVMATPITDGEEKYILETLKDISSSIIFDDQNLPQKEVLVDHMKRIDELVVKDELTDVYNRRYLNERLDIDIKSSIMNNFELSLVMIDVDYFKKINDRYHHIVGDYVLKEFVNVILNNIRSDYDWIARYGGEEFAIVFRNTDIKEATLYSERIRKAIENHNFKYDNINISVTASFGVSSISEEINNSGLLLQKADEQLYVAKRKGRNRVENA</sequence>
<evidence type="ECO:0000313" key="2">
    <source>
        <dbReference type="EMBL" id="AGX44219.1"/>
    </source>
</evidence>
<dbReference type="InterPro" id="IPR043128">
    <property type="entry name" value="Rev_trsase/Diguanyl_cyclase"/>
</dbReference>
<dbReference type="PANTHER" id="PTHR45138:SF9">
    <property type="entry name" value="DIGUANYLATE CYCLASE DGCM-RELATED"/>
    <property type="match status" value="1"/>
</dbReference>
<keyword evidence="2" id="KW-0548">Nucleotidyltransferase</keyword>
<keyword evidence="3" id="KW-1185">Reference proteome</keyword>
<dbReference type="GO" id="GO:0052621">
    <property type="term" value="F:diguanylate cyclase activity"/>
    <property type="evidence" value="ECO:0007669"/>
    <property type="project" value="UniProtKB-EC"/>
</dbReference>
<dbReference type="Pfam" id="PF00990">
    <property type="entry name" value="GGDEF"/>
    <property type="match status" value="1"/>
</dbReference>
<dbReference type="InterPro" id="IPR029787">
    <property type="entry name" value="Nucleotide_cyclase"/>
</dbReference>
<dbReference type="GO" id="GO:1902201">
    <property type="term" value="P:negative regulation of bacterial-type flagellum-dependent cell motility"/>
    <property type="evidence" value="ECO:0007669"/>
    <property type="project" value="TreeGrafter"/>
</dbReference>
<dbReference type="PATRIC" id="fig|1345695.10.peg.201"/>
<keyword evidence="2" id="KW-0808">Transferase</keyword>
<proteinExistence type="predicted"/>
<feature type="domain" description="GGDEF" evidence="1">
    <location>
        <begin position="162"/>
        <end position="294"/>
    </location>
</feature>
<name>U5MTU5_CLOSA</name>
<dbReference type="eggNOG" id="COG3706">
    <property type="taxonomic scope" value="Bacteria"/>
</dbReference>
<dbReference type="Proteomes" id="UP000017118">
    <property type="component" value="Chromosome"/>
</dbReference>
<dbReference type="GeneID" id="55475599"/>
<dbReference type="SUPFAM" id="SSF55073">
    <property type="entry name" value="Nucleotide cyclase"/>
    <property type="match status" value="1"/>
</dbReference>